<gene>
    <name evidence="10" type="ordered locus">CCNA_00186</name>
</gene>
<keyword evidence="3 8" id="KW-0813">Transport</keyword>
<keyword evidence="6 8" id="KW-1133">Transmembrane helix</keyword>
<dbReference type="PATRIC" id="fig|565050.3.peg.184"/>
<sequence>MIEKTFKLSAQGTTVRTEVLAGVTTFLTMAYIVIVNPAILGQAGMPIAAVAAATCLAAGLGSILMGLIANYPIALAPGMGLNAYFTFTVVKGMGLPWETALGCVFLSGVAFLILTVAGIRQLIVGAIPRPLFSAVAAGVGLFIAFIGLKEAGIIVADPATTVALGDLTKPTAVLAILGLLVMGALMAWRVKGAILIGILVAAGVAWALGLAKIAPGDYGLAALTATAFKLDVPAALHLNGAFGMALAEVIFVFLFVDLFDNVGTLVAVTKKAGLVQPDGSIPRLNRILTADSIATIGGSLAGTSTVVSYIESASGVAEGGRTGLTAVVVGLLFLLTLFFAPWVQAIPVAATAPALIVVGAMMVGALADVDWDDPGVAIPAFLTVIAIPLTFSIANGLAFGITAYAGLTLLRGKAKPKDWLLFVLAGLFVLRFIYMGKA</sequence>
<evidence type="ECO:0000256" key="2">
    <source>
        <dbReference type="ARBA" id="ARBA00005697"/>
    </source>
</evidence>
<feature type="transmembrane region" description="Helical" evidence="9">
    <location>
        <begin position="347"/>
        <end position="367"/>
    </location>
</feature>
<dbReference type="PhylomeDB" id="A0A0H3C2Z3"/>
<keyword evidence="4 8" id="KW-1003">Cell membrane</keyword>
<dbReference type="PIRSF" id="PIRSF005353">
    <property type="entry name" value="PbuG"/>
    <property type="match status" value="1"/>
</dbReference>
<dbReference type="InterPro" id="IPR026033">
    <property type="entry name" value="Azg-like_bact_archaea"/>
</dbReference>
<comment type="subcellular location">
    <subcellularLocation>
        <location evidence="1 8">Cell membrane</location>
        <topology evidence="1 8">Multi-pass membrane protein</topology>
    </subcellularLocation>
</comment>
<feature type="transmembrane region" description="Helical" evidence="9">
    <location>
        <begin position="194"/>
        <end position="214"/>
    </location>
</feature>
<accession>A0A0H3C2Z3</accession>
<feature type="transmembrane region" description="Helical" evidence="9">
    <location>
        <begin position="99"/>
        <end position="119"/>
    </location>
</feature>
<proteinExistence type="inferred from homology"/>
<evidence type="ECO:0000256" key="9">
    <source>
        <dbReference type="SAM" id="Phobius"/>
    </source>
</evidence>
<dbReference type="Pfam" id="PF00860">
    <property type="entry name" value="Xan_ur_permease"/>
    <property type="match status" value="1"/>
</dbReference>
<feature type="transmembrane region" description="Helical" evidence="9">
    <location>
        <begin position="322"/>
        <end position="340"/>
    </location>
</feature>
<dbReference type="InterPro" id="IPR045018">
    <property type="entry name" value="Azg-like"/>
</dbReference>
<evidence type="ECO:0000256" key="7">
    <source>
        <dbReference type="ARBA" id="ARBA00023136"/>
    </source>
</evidence>
<dbReference type="OrthoDB" id="9808458at2"/>
<dbReference type="Proteomes" id="UP000001364">
    <property type="component" value="Chromosome"/>
</dbReference>
<evidence type="ECO:0000256" key="8">
    <source>
        <dbReference type="PIRNR" id="PIRNR005353"/>
    </source>
</evidence>
<feature type="transmembrane region" description="Helical" evidence="9">
    <location>
        <begin position="131"/>
        <end position="148"/>
    </location>
</feature>
<dbReference type="GO" id="GO:0005886">
    <property type="term" value="C:plasma membrane"/>
    <property type="evidence" value="ECO:0007669"/>
    <property type="project" value="UniProtKB-SubCell"/>
</dbReference>
<dbReference type="AlphaFoldDB" id="A0A0H3C2Z3"/>
<dbReference type="PANTHER" id="PTHR43337:SF1">
    <property type="entry name" value="XANTHINE_URACIL PERMEASE C887.17-RELATED"/>
    <property type="match status" value="1"/>
</dbReference>
<dbReference type="RefSeq" id="WP_010918075.1">
    <property type="nucleotide sequence ID" value="NC_011916.1"/>
</dbReference>
<organism evidence="10 11">
    <name type="scientific">Caulobacter vibrioides (strain NA1000 / CB15N)</name>
    <name type="common">Caulobacter crescentus</name>
    <dbReference type="NCBI Taxonomy" id="565050"/>
    <lineage>
        <taxon>Bacteria</taxon>
        <taxon>Pseudomonadati</taxon>
        <taxon>Pseudomonadota</taxon>
        <taxon>Alphaproteobacteria</taxon>
        <taxon>Caulobacterales</taxon>
        <taxon>Caulobacteraceae</taxon>
        <taxon>Caulobacter</taxon>
    </lineage>
</organism>
<reference evidence="10 11" key="1">
    <citation type="journal article" date="2010" name="J. Bacteriol.">
        <title>The genetic basis of laboratory adaptation in Caulobacter crescentus.</title>
        <authorList>
            <person name="Marks M.E."/>
            <person name="Castro-Rojas C.M."/>
            <person name="Teiling C."/>
            <person name="Du L."/>
            <person name="Kapatral V."/>
            <person name="Walunas T.L."/>
            <person name="Crosson S."/>
        </authorList>
    </citation>
    <scope>NUCLEOTIDE SEQUENCE [LARGE SCALE GENOMIC DNA]</scope>
    <source>
        <strain evidence="11">NA1000 / CB15N</strain>
    </source>
</reference>
<comment type="similarity">
    <text evidence="2 8">Belongs to the nucleobase:cation symporter-2 (NCS2) (TC 2.A.40) family. Azg-like subfamily.</text>
</comment>
<evidence type="ECO:0000256" key="1">
    <source>
        <dbReference type="ARBA" id="ARBA00004651"/>
    </source>
</evidence>
<feature type="transmembrane region" description="Helical" evidence="9">
    <location>
        <begin position="293"/>
        <end position="310"/>
    </location>
</feature>
<feature type="transmembrane region" description="Helical" evidence="9">
    <location>
        <begin position="168"/>
        <end position="187"/>
    </location>
</feature>
<evidence type="ECO:0000256" key="6">
    <source>
        <dbReference type="ARBA" id="ARBA00022989"/>
    </source>
</evidence>
<protein>
    <submittedName>
        <fullName evidence="10">Guanine-hypoxanthine permease</fullName>
    </submittedName>
</protein>
<dbReference type="GeneID" id="7330231"/>
<keyword evidence="7 8" id="KW-0472">Membrane</keyword>
<feature type="transmembrane region" description="Helical" evidence="9">
    <location>
        <begin position="234"/>
        <end position="256"/>
    </location>
</feature>
<feature type="transmembrane region" description="Helical" evidence="9">
    <location>
        <begin position="419"/>
        <end position="436"/>
    </location>
</feature>
<name>A0A0H3C2Z3_CAUVN</name>
<dbReference type="GO" id="GO:0005345">
    <property type="term" value="F:purine nucleobase transmembrane transporter activity"/>
    <property type="evidence" value="ECO:0007669"/>
    <property type="project" value="TreeGrafter"/>
</dbReference>
<keyword evidence="5 8" id="KW-0812">Transmembrane</keyword>
<dbReference type="HOGENOM" id="CLU_024508_0_1_5"/>
<evidence type="ECO:0000313" key="11">
    <source>
        <dbReference type="Proteomes" id="UP000001364"/>
    </source>
</evidence>
<keyword evidence="11" id="KW-1185">Reference proteome</keyword>
<dbReference type="InterPro" id="IPR006043">
    <property type="entry name" value="NCS2"/>
</dbReference>
<evidence type="ECO:0000313" key="10">
    <source>
        <dbReference type="EMBL" id="ACL93653.1"/>
    </source>
</evidence>
<dbReference type="RefSeq" id="YP_002515561.1">
    <property type="nucleotide sequence ID" value="NC_011916.1"/>
</dbReference>
<dbReference type="PANTHER" id="PTHR43337">
    <property type="entry name" value="XANTHINE/URACIL PERMEASE C887.17-RELATED"/>
    <property type="match status" value="1"/>
</dbReference>
<feature type="transmembrane region" description="Helical" evidence="9">
    <location>
        <begin position="379"/>
        <end position="407"/>
    </location>
</feature>
<evidence type="ECO:0000256" key="5">
    <source>
        <dbReference type="ARBA" id="ARBA00022692"/>
    </source>
</evidence>
<evidence type="ECO:0000256" key="4">
    <source>
        <dbReference type="ARBA" id="ARBA00022475"/>
    </source>
</evidence>
<feature type="transmembrane region" description="Helical" evidence="9">
    <location>
        <begin position="20"/>
        <end position="40"/>
    </location>
</feature>
<evidence type="ECO:0000256" key="3">
    <source>
        <dbReference type="ARBA" id="ARBA00022448"/>
    </source>
</evidence>
<feature type="transmembrane region" description="Helical" evidence="9">
    <location>
        <begin position="47"/>
        <end position="69"/>
    </location>
</feature>
<dbReference type="KEGG" id="ccs:CCNA_00186"/>
<dbReference type="SMR" id="A0A0H3C2Z3"/>
<dbReference type="EMBL" id="CP001340">
    <property type="protein sequence ID" value="ACL93653.1"/>
    <property type="molecule type" value="Genomic_DNA"/>
</dbReference>